<feature type="domain" description="Ketoreductase" evidence="3">
    <location>
        <begin position="3"/>
        <end position="173"/>
    </location>
</feature>
<dbReference type="SMART" id="SM00822">
    <property type="entry name" value="PKS_KR"/>
    <property type="match status" value="1"/>
</dbReference>
<dbReference type="PROSITE" id="PS00061">
    <property type="entry name" value="ADH_SHORT"/>
    <property type="match status" value="1"/>
</dbReference>
<dbReference type="Proteomes" id="UP000256269">
    <property type="component" value="Unassembled WGS sequence"/>
</dbReference>
<evidence type="ECO:0000313" key="5">
    <source>
        <dbReference type="Proteomes" id="UP000256269"/>
    </source>
</evidence>
<organism evidence="4 5">
    <name type="scientific">Kutzneria buriramensis</name>
    <dbReference type="NCBI Taxonomy" id="1045776"/>
    <lineage>
        <taxon>Bacteria</taxon>
        <taxon>Bacillati</taxon>
        <taxon>Actinomycetota</taxon>
        <taxon>Actinomycetes</taxon>
        <taxon>Pseudonocardiales</taxon>
        <taxon>Pseudonocardiaceae</taxon>
        <taxon>Kutzneria</taxon>
    </lineage>
</organism>
<dbReference type="PRINTS" id="PR00081">
    <property type="entry name" value="GDHRDH"/>
</dbReference>
<keyword evidence="5" id="KW-1185">Reference proteome</keyword>
<keyword evidence="2" id="KW-0560">Oxidoreductase</keyword>
<reference evidence="4 5" key="1">
    <citation type="submission" date="2018-08" db="EMBL/GenBank/DDBJ databases">
        <title>Genomic Encyclopedia of Archaeal and Bacterial Type Strains, Phase II (KMG-II): from individual species to whole genera.</title>
        <authorList>
            <person name="Goeker M."/>
        </authorList>
    </citation>
    <scope>NUCLEOTIDE SEQUENCE [LARGE SCALE GENOMIC DNA]</scope>
    <source>
        <strain evidence="4 5">DSM 45791</strain>
    </source>
</reference>
<dbReference type="AlphaFoldDB" id="A0A3E0HP32"/>
<comment type="caution">
    <text evidence="4">The sequence shown here is derived from an EMBL/GenBank/DDBJ whole genome shotgun (WGS) entry which is preliminary data.</text>
</comment>
<evidence type="ECO:0000256" key="2">
    <source>
        <dbReference type="ARBA" id="ARBA00023002"/>
    </source>
</evidence>
<dbReference type="Gene3D" id="3.40.50.720">
    <property type="entry name" value="NAD(P)-binding Rossmann-like Domain"/>
    <property type="match status" value="1"/>
</dbReference>
<dbReference type="GO" id="GO:0016491">
    <property type="term" value="F:oxidoreductase activity"/>
    <property type="evidence" value="ECO:0007669"/>
    <property type="project" value="UniProtKB-KW"/>
</dbReference>
<accession>A0A3E0HP32</accession>
<comment type="similarity">
    <text evidence="1">Belongs to the short-chain dehydrogenases/reductases (SDR) family.</text>
</comment>
<dbReference type="PANTHER" id="PTHR43180:SF33">
    <property type="entry name" value="15-HYDROXYPROSTAGLANDIN DEHYDROGENASE [NAD(+)]-LIKE"/>
    <property type="match status" value="1"/>
</dbReference>
<dbReference type="RefSeq" id="WP_116174974.1">
    <property type="nucleotide sequence ID" value="NZ_CP144375.1"/>
</dbReference>
<dbReference type="InterPro" id="IPR002347">
    <property type="entry name" value="SDR_fam"/>
</dbReference>
<dbReference type="InterPro" id="IPR020904">
    <property type="entry name" value="Sc_DH/Rdtase_CS"/>
</dbReference>
<dbReference type="InterPro" id="IPR057326">
    <property type="entry name" value="KR_dom"/>
</dbReference>
<sequence length="232" mass="23228">MSEVVLVTGGASGIGAAVARRFAQAGAKVVIADVNPAGADVAGEIGGLFVPTDVASAQDNEAMVAAAVDAFGRLDVVHLNAGTGNGGVEFDLESYRRIMAVNADGTMYGMRAAVRGGARAIVVTSSLAGIAPASFDPAYSASKHAVIGLVRSFAAALPDVTVNAVCPGFVDTPMVAAFRERLVEHGLAVAAPDEVAAAVEAIVRGGETGGVWAVQGGQAPELVTFPAVELAR</sequence>
<dbReference type="PANTHER" id="PTHR43180">
    <property type="entry name" value="3-OXOACYL-(ACYL-CARRIER-PROTEIN) REDUCTASE (AFU_ORTHOLOGUE AFUA_6G11210)"/>
    <property type="match status" value="1"/>
</dbReference>
<protein>
    <submittedName>
        <fullName evidence="4">NAD(P)-dependent dehydrogenase (Short-subunit alcohol dehydrogenase family)</fullName>
    </submittedName>
</protein>
<dbReference type="Pfam" id="PF00106">
    <property type="entry name" value="adh_short"/>
    <property type="match status" value="1"/>
</dbReference>
<dbReference type="InterPro" id="IPR036291">
    <property type="entry name" value="NAD(P)-bd_dom_sf"/>
</dbReference>
<dbReference type="OrthoDB" id="4133661at2"/>
<evidence type="ECO:0000313" key="4">
    <source>
        <dbReference type="EMBL" id="REH48157.1"/>
    </source>
</evidence>
<gene>
    <name evidence="4" type="ORF">BCF44_10515</name>
</gene>
<dbReference type="EMBL" id="QUNO01000005">
    <property type="protein sequence ID" value="REH48157.1"/>
    <property type="molecule type" value="Genomic_DNA"/>
</dbReference>
<dbReference type="SUPFAM" id="SSF51735">
    <property type="entry name" value="NAD(P)-binding Rossmann-fold domains"/>
    <property type="match status" value="1"/>
</dbReference>
<name>A0A3E0HP32_9PSEU</name>
<proteinExistence type="inferred from homology"/>
<evidence type="ECO:0000256" key="1">
    <source>
        <dbReference type="ARBA" id="ARBA00006484"/>
    </source>
</evidence>
<evidence type="ECO:0000259" key="3">
    <source>
        <dbReference type="SMART" id="SM00822"/>
    </source>
</evidence>